<dbReference type="InterPro" id="IPR040982">
    <property type="entry name" value="DNA_pol3_finger"/>
</dbReference>
<dbReference type="Gene3D" id="1.10.150.870">
    <property type="match status" value="1"/>
</dbReference>
<evidence type="ECO:0000256" key="4">
    <source>
        <dbReference type="ARBA" id="ARBA00022679"/>
    </source>
</evidence>
<dbReference type="GO" id="GO:0003676">
    <property type="term" value="F:nucleic acid binding"/>
    <property type="evidence" value="ECO:0007669"/>
    <property type="project" value="InterPro"/>
</dbReference>
<evidence type="ECO:0000256" key="5">
    <source>
        <dbReference type="ARBA" id="ARBA00022695"/>
    </source>
</evidence>
<dbReference type="NCBIfam" id="NF004226">
    <property type="entry name" value="PRK05673.1"/>
    <property type="match status" value="1"/>
</dbReference>
<evidence type="ECO:0000259" key="9">
    <source>
        <dbReference type="SMART" id="SM00481"/>
    </source>
</evidence>
<dbReference type="InterPro" id="IPR004013">
    <property type="entry name" value="PHP_dom"/>
</dbReference>
<dbReference type="EC" id="2.7.7.7" evidence="2"/>
<evidence type="ECO:0000256" key="8">
    <source>
        <dbReference type="ARBA" id="ARBA00049244"/>
    </source>
</evidence>
<dbReference type="SUPFAM" id="SSF89550">
    <property type="entry name" value="PHP domain-like"/>
    <property type="match status" value="1"/>
</dbReference>
<dbReference type="GO" id="GO:0006260">
    <property type="term" value="P:DNA replication"/>
    <property type="evidence" value="ECO:0007669"/>
    <property type="project" value="UniProtKB-KW"/>
</dbReference>
<dbReference type="Pfam" id="PF17657">
    <property type="entry name" value="DNA_pol3_finger"/>
    <property type="match status" value="1"/>
</dbReference>
<dbReference type="Pfam" id="PF07733">
    <property type="entry name" value="DNA_pol3_alpha"/>
    <property type="match status" value="1"/>
</dbReference>
<dbReference type="PANTHER" id="PTHR32294:SF0">
    <property type="entry name" value="DNA POLYMERASE III SUBUNIT ALPHA"/>
    <property type="match status" value="1"/>
</dbReference>
<keyword evidence="7" id="KW-0239">DNA-directed DNA polymerase</keyword>
<dbReference type="InterPro" id="IPR003141">
    <property type="entry name" value="Pol/His_phosphatase_N"/>
</dbReference>
<dbReference type="Proteomes" id="UP000068196">
    <property type="component" value="Chromosome"/>
</dbReference>
<dbReference type="AlphaFoldDB" id="A0A0U4W2J0"/>
<accession>A0A0U4W2J0</accession>
<keyword evidence="6" id="KW-0235">DNA replication</keyword>
<keyword evidence="4" id="KW-0808">Transferase</keyword>
<evidence type="ECO:0000256" key="1">
    <source>
        <dbReference type="ARBA" id="ARBA00004496"/>
    </source>
</evidence>
<reference evidence="10 11" key="1">
    <citation type="journal article" date="2016" name="Int. J. Syst. Evol. Microbiol.">
        <title>Caldimicrobium thiodismutans sp. nov., a sulfur-disproportionating bacterium isolated from a hot spring, and emended description of the genus Caldimicrobium.</title>
        <authorList>
            <person name="Kojima H."/>
            <person name="Umezawa K."/>
            <person name="Fukui M."/>
        </authorList>
    </citation>
    <scope>NUCLEOTIDE SEQUENCE [LARGE SCALE GENOMIC DNA]</scope>
    <source>
        <strain evidence="10 11">TF1</strain>
    </source>
</reference>
<dbReference type="GO" id="GO:0003887">
    <property type="term" value="F:DNA-directed DNA polymerase activity"/>
    <property type="evidence" value="ECO:0007669"/>
    <property type="project" value="UniProtKB-KW"/>
</dbReference>
<dbReference type="InterPro" id="IPR011708">
    <property type="entry name" value="DNA_pol3_alpha_NTPase_dom"/>
</dbReference>
<dbReference type="SMART" id="SM00481">
    <property type="entry name" value="POLIIIAc"/>
    <property type="match status" value="1"/>
</dbReference>
<evidence type="ECO:0000256" key="6">
    <source>
        <dbReference type="ARBA" id="ARBA00022705"/>
    </source>
</evidence>
<dbReference type="InterPro" id="IPR029460">
    <property type="entry name" value="DNAPol_HHH"/>
</dbReference>
<dbReference type="Pfam" id="PF01336">
    <property type="entry name" value="tRNA_anti-codon"/>
    <property type="match status" value="1"/>
</dbReference>
<evidence type="ECO:0000313" key="11">
    <source>
        <dbReference type="Proteomes" id="UP000068196"/>
    </source>
</evidence>
<dbReference type="InterPro" id="IPR004805">
    <property type="entry name" value="DnaE2/DnaE/PolC"/>
</dbReference>
<dbReference type="Pfam" id="PF14579">
    <property type="entry name" value="HHH_6"/>
    <property type="match status" value="1"/>
</dbReference>
<proteinExistence type="predicted"/>
<dbReference type="KEGG" id="cthi:THC_0905"/>
<keyword evidence="5" id="KW-0548">Nucleotidyltransferase</keyword>
<dbReference type="GO" id="GO:0008408">
    <property type="term" value="F:3'-5' exonuclease activity"/>
    <property type="evidence" value="ECO:0007669"/>
    <property type="project" value="InterPro"/>
</dbReference>
<dbReference type="STRING" id="1653476.THC_0905"/>
<dbReference type="Gene3D" id="1.10.10.1600">
    <property type="entry name" value="Bacterial DNA polymerase III alpha subunit, thumb domain"/>
    <property type="match status" value="1"/>
</dbReference>
<gene>
    <name evidence="10" type="ORF">THC_0905</name>
</gene>
<protein>
    <recommendedName>
        <fullName evidence="3">DNA polymerase III subunit alpha</fullName>
        <ecNumber evidence="2">2.7.7.7</ecNumber>
    </recommendedName>
</protein>
<feature type="domain" description="Polymerase/histidinol phosphatase N-terminal" evidence="9">
    <location>
        <begin position="5"/>
        <end position="72"/>
    </location>
</feature>
<dbReference type="CDD" id="cd04485">
    <property type="entry name" value="DnaE_OBF"/>
    <property type="match status" value="1"/>
</dbReference>
<evidence type="ECO:0000256" key="3">
    <source>
        <dbReference type="ARBA" id="ARBA00019114"/>
    </source>
</evidence>
<dbReference type="EMBL" id="AP014945">
    <property type="protein sequence ID" value="BAU23290.1"/>
    <property type="molecule type" value="Genomic_DNA"/>
</dbReference>
<dbReference type="PANTHER" id="PTHR32294">
    <property type="entry name" value="DNA POLYMERASE III SUBUNIT ALPHA"/>
    <property type="match status" value="1"/>
</dbReference>
<evidence type="ECO:0000256" key="2">
    <source>
        <dbReference type="ARBA" id="ARBA00012417"/>
    </source>
</evidence>
<dbReference type="Pfam" id="PF02811">
    <property type="entry name" value="PHP"/>
    <property type="match status" value="1"/>
</dbReference>
<dbReference type="InterPro" id="IPR004365">
    <property type="entry name" value="NA-bd_OB_tRNA"/>
</dbReference>
<sequence length="1144" mass="131110">MADFVHLHLHTEWSLLDGAIRIEDLVKRLAEYKMPGCAITDHGTLYGLIHFYNKLRGAGLKPLLGCEFYVAEGSRFQKKTNRKGEAGRHLILIAKNEEGYKNLIKLGSRAYLEGFYYRPRIDKELLMEFHQGLICLSACLEGEIPHLLLQGLMDQAIESAQFYKNLFGEDFYLELQKNGLSEQEKVNTGLLEISEKLGIKVVATADCHYLDKEDAFAHEVLLCIQTGKTLNDTDRFKFNTDQLYLASAEEMEARFNEFPREILENTIEVFEKVNLELKFGTPLFPKARIPEGVTEVDYFIQKAREGLSKRLKELKEKKLLFTEERAYWDRLEMELEVIVEKGYAGYFLIVADFCEWAKSQGIPVGPGRGSAAGALTSYALGITNLDPLRYGLLFERFLNKERPSLPDIDVDFCMEGRDRVIEYVAKTYGESHISKIATFGQMKARQVIRDVGRALGFKPKEIDPIAKMISAGPEVKLFKEVERPELKELMEKNEKIRELFTLALKLEGLPRHASQHAAGVLISSLPLEEITPLMKIEEGDRVAQFDMKACEALGLIKFDFLGLKTLTIIDNTLKALKEYESIDLDLNSLPLDDPKTFKLLQEGETDGVFQLESEGMKDLLRRLRPTDFNDLIAVLALYRPGPLEGGLVEQYIETKHGRRKPEYLHPLLEPILKETYGVIVYQEQVMEIARAFAGYSLGEADLLRRAMGKKDKELMQRLKNDFVERSIERGIPREVAEKVFELMEKFAEYGFNKSHSAAYALLSYQTAYLKAHYPVYFLASILTYEINKSEEVSKYLSLAEKMGIPILPPEINLSSAGFSVEKSAIRIGLQAVKNVGEEAVQEIIRKRPYKDFIDFCQKIDTQKVNRKTIETLIKAGAFDSIEPVRAKLLANLHRILGFTQESKAGSLFGQNNLLNLNLSATLRLEEAPEWSPEEKLNFEKEALGFYLSDHPLRRFRPIVEIFTPFHLDNVKELKNGGKIILCALISEIKLKNTRSGNKMALLNLEDEFSKLKALLFPEVYREYMNLLKESALLWFKGYIDNEEDNFTFLVEELKPFEDLSFFIEGIMKLHIEHTLITEENLLRIRDSIKEIEEQEKGLPLRLILEYPDCLVYFEPNGYKIPLNLAFLEIFLENFEGLKLKFENI</sequence>
<evidence type="ECO:0000313" key="10">
    <source>
        <dbReference type="EMBL" id="BAU23290.1"/>
    </source>
</evidence>
<dbReference type="InterPro" id="IPR016195">
    <property type="entry name" value="Pol/histidinol_Pase-like"/>
</dbReference>
<organism evidence="10 11">
    <name type="scientific">Caldimicrobium thiodismutans</name>
    <dbReference type="NCBI Taxonomy" id="1653476"/>
    <lineage>
        <taxon>Bacteria</taxon>
        <taxon>Pseudomonadati</taxon>
        <taxon>Thermodesulfobacteriota</taxon>
        <taxon>Thermodesulfobacteria</taxon>
        <taxon>Thermodesulfobacteriales</taxon>
        <taxon>Thermodesulfobacteriaceae</taxon>
        <taxon>Caldimicrobium</taxon>
    </lineage>
</organism>
<dbReference type="NCBIfam" id="NF005298">
    <property type="entry name" value="PRK06826.1"/>
    <property type="match status" value="1"/>
</dbReference>
<dbReference type="PATRIC" id="fig|1653476.3.peg.939"/>
<dbReference type="OrthoDB" id="9803237at2"/>
<dbReference type="GO" id="GO:0005737">
    <property type="term" value="C:cytoplasm"/>
    <property type="evidence" value="ECO:0007669"/>
    <property type="project" value="UniProtKB-SubCell"/>
</dbReference>
<comment type="catalytic activity">
    <reaction evidence="8">
        <text>DNA(n) + a 2'-deoxyribonucleoside 5'-triphosphate = DNA(n+1) + diphosphate</text>
        <dbReference type="Rhea" id="RHEA:22508"/>
        <dbReference type="Rhea" id="RHEA-COMP:17339"/>
        <dbReference type="Rhea" id="RHEA-COMP:17340"/>
        <dbReference type="ChEBI" id="CHEBI:33019"/>
        <dbReference type="ChEBI" id="CHEBI:61560"/>
        <dbReference type="ChEBI" id="CHEBI:173112"/>
        <dbReference type="EC" id="2.7.7.7"/>
    </reaction>
</comment>
<name>A0A0U4W2J0_9BACT</name>
<dbReference type="NCBIfam" id="TIGR00594">
    <property type="entry name" value="polc"/>
    <property type="match status" value="1"/>
</dbReference>
<comment type="subcellular location">
    <subcellularLocation>
        <location evidence="1">Cytoplasm</location>
    </subcellularLocation>
</comment>
<evidence type="ECO:0000256" key="7">
    <source>
        <dbReference type="ARBA" id="ARBA00022932"/>
    </source>
</evidence>
<keyword evidence="11" id="KW-1185">Reference proteome</keyword>
<dbReference type="InterPro" id="IPR041931">
    <property type="entry name" value="DNA_pol3_alpha_thumb_dom"/>
</dbReference>
<dbReference type="CDD" id="cd12113">
    <property type="entry name" value="PHP_PolIIIA_DnaE3"/>
    <property type="match status" value="1"/>
</dbReference>
<dbReference type="Gene3D" id="3.20.20.140">
    <property type="entry name" value="Metal-dependent hydrolases"/>
    <property type="match status" value="1"/>
</dbReference>
<dbReference type="RefSeq" id="WP_068513947.1">
    <property type="nucleotide sequence ID" value="NZ_AP014945.1"/>
</dbReference>
<reference evidence="11" key="2">
    <citation type="journal article" date="2016" name="Int. J. Syst. Evol. Microbiol.">
        <title>Caldimicrobium thiodismutans sp. nov., a sulfur-disproportionating bacterium isolated from a hot spring.</title>
        <authorList>
            <person name="Kojima H."/>
            <person name="Umezawa K."/>
            <person name="Fukui M."/>
        </authorList>
    </citation>
    <scope>NUCLEOTIDE SEQUENCE [LARGE SCALE GENOMIC DNA]</scope>
    <source>
        <strain evidence="11">TF1</strain>
    </source>
</reference>